<proteinExistence type="predicted"/>
<dbReference type="EMBL" id="MTYJ01000214">
    <property type="protein sequence ID" value="OWA51099.1"/>
    <property type="molecule type" value="Genomic_DNA"/>
</dbReference>
<evidence type="ECO:0000313" key="4">
    <source>
        <dbReference type="EMBL" id="OWA51099.1"/>
    </source>
</evidence>
<keyword evidence="3" id="KW-0732">Signal</keyword>
<feature type="signal peptide" evidence="3">
    <location>
        <begin position="1"/>
        <end position="30"/>
    </location>
</feature>
<protein>
    <recommendedName>
        <fullName evidence="6">Transmembrane protein</fullName>
    </recommendedName>
</protein>
<feature type="region of interest" description="Disordered" evidence="1">
    <location>
        <begin position="265"/>
        <end position="301"/>
    </location>
</feature>
<keyword evidence="2" id="KW-0472">Membrane</keyword>
<evidence type="ECO:0000313" key="5">
    <source>
        <dbReference type="Proteomes" id="UP000192578"/>
    </source>
</evidence>
<dbReference type="AlphaFoldDB" id="A0A9X6NKG9"/>
<sequence>MMGPINRFSSRTKVLVVVLLIFASIEAVQSHFDIPAKGEESVGDCSGGFCSLRRPATQGGTCSKAPWPLYPDQEGALHFNVCSRINPHDPRQFDALCQPGCEFYWREAGWTTGRLVENNAKGTIAVSQVPSDDEGDLAKLEHLHWQTFEHNTYIRCCRIVRDGGEDCTEELCFYLADAKDHAGYEASTGRDGESNGGRVNPPGSVQTNTGSSVPRSDGDGDTFAKGLQNPVFWIALIILGILSILIIAMCVYIRRSRNQPPLVEDVHLQDNGNQPGTPLMQSQRADSPGTRPFNRDPCECK</sequence>
<dbReference type="Proteomes" id="UP000192578">
    <property type="component" value="Unassembled WGS sequence"/>
</dbReference>
<reference evidence="5" key="1">
    <citation type="submission" date="2017-01" db="EMBL/GenBank/DDBJ databases">
        <title>Comparative genomics of anhydrobiosis in the tardigrade Hypsibius dujardini.</title>
        <authorList>
            <person name="Yoshida Y."/>
            <person name="Koutsovoulos G."/>
            <person name="Laetsch D."/>
            <person name="Stevens L."/>
            <person name="Kumar S."/>
            <person name="Horikawa D."/>
            <person name="Ishino K."/>
            <person name="Komine S."/>
            <person name="Tomita M."/>
            <person name="Blaxter M."/>
            <person name="Arakawa K."/>
        </authorList>
    </citation>
    <scope>NUCLEOTIDE SEQUENCE [LARGE SCALE GENOMIC DNA]</scope>
    <source>
        <strain evidence="5">Z151</strain>
    </source>
</reference>
<feature type="chain" id="PRO_5040995807" description="Transmembrane protein" evidence="3">
    <location>
        <begin position="31"/>
        <end position="301"/>
    </location>
</feature>
<gene>
    <name evidence="4" type="ORF">BV898_15598</name>
</gene>
<feature type="region of interest" description="Disordered" evidence="1">
    <location>
        <begin position="184"/>
        <end position="217"/>
    </location>
</feature>
<feature type="compositionally biased region" description="Basic and acidic residues" evidence="1">
    <location>
        <begin position="184"/>
        <end position="193"/>
    </location>
</feature>
<feature type="compositionally biased region" description="Polar residues" evidence="1">
    <location>
        <begin position="270"/>
        <end position="285"/>
    </location>
</feature>
<feature type="transmembrane region" description="Helical" evidence="2">
    <location>
        <begin position="231"/>
        <end position="253"/>
    </location>
</feature>
<keyword evidence="2" id="KW-1133">Transmembrane helix</keyword>
<organism evidence="4 5">
    <name type="scientific">Hypsibius exemplaris</name>
    <name type="common">Freshwater tardigrade</name>
    <dbReference type="NCBI Taxonomy" id="2072580"/>
    <lineage>
        <taxon>Eukaryota</taxon>
        <taxon>Metazoa</taxon>
        <taxon>Ecdysozoa</taxon>
        <taxon>Tardigrada</taxon>
        <taxon>Eutardigrada</taxon>
        <taxon>Parachela</taxon>
        <taxon>Hypsibioidea</taxon>
        <taxon>Hypsibiidae</taxon>
        <taxon>Hypsibius</taxon>
    </lineage>
</organism>
<accession>A0A9X6NKG9</accession>
<evidence type="ECO:0000256" key="2">
    <source>
        <dbReference type="SAM" id="Phobius"/>
    </source>
</evidence>
<keyword evidence="2" id="KW-0812">Transmembrane</keyword>
<name>A0A9X6NKG9_HYPEX</name>
<comment type="caution">
    <text evidence="4">The sequence shown here is derived from an EMBL/GenBank/DDBJ whole genome shotgun (WGS) entry which is preliminary data.</text>
</comment>
<keyword evidence="5" id="KW-1185">Reference proteome</keyword>
<evidence type="ECO:0000256" key="3">
    <source>
        <dbReference type="SAM" id="SignalP"/>
    </source>
</evidence>
<evidence type="ECO:0000256" key="1">
    <source>
        <dbReference type="SAM" id="MobiDB-lite"/>
    </source>
</evidence>
<evidence type="ECO:0008006" key="6">
    <source>
        <dbReference type="Google" id="ProtNLM"/>
    </source>
</evidence>
<feature type="compositionally biased region" description="Polar residues" evidence="1">
    <location>
        <begin position="203"/>
        <end position="214"/>
    </location>
</feature>